<dbReference type="STRING" id="1513271.XM47_04195"/>
<dbReference type="PANTHER" id="PTHR43187:SF1">
    <property type="entry name" value="GLUTAMINE AMIDOTRANSFERASE DUG3-RELATED"/>
    <property type="match status" value="1"/>
</dbReference>
<proteinExistence type="predicted"/>
<dbReference type="InterPro" id="IPR052373">
    <property type="entry name" value="Gamma-glu_amide_hydrolase"/>
</dbReference>
<reference evidence="3 4" key="1">
    <citation type="submission" date="2015-04" db="EMBL/GenBank/DDBJ databases">
        <title>Draft Genome Sequence of the Novel Agar-Digesting Marine Bacterium Q1.</title>
        <authorList>
            <person name="Li Y."/>
            <person name="Li D."/>
            <person name="Chen G."/>
            <person name="Du Z."/>
        </authorList>
    </citation>
    <scope>NUCLEOTIDE SEQUENCE [LARGE SCALE GENOMIC DNA]</scope>
    <source>
        <strain evidence="3 4">Q1</strain>
    </source>
</reference>
<organism evidence="3 4">
    <name type="scientific">Catenovulum maritimum</name>
    <dbReference type="NCBI Taxonomy" id="1513271"/>
    <lineage>
        <taxon>Bacteria</taxon>
        <taxon>Pseudomonadati</taxon>
        <taxon>Pseudomonadota</taxon>
        <taxon>Gammaproteobacteria</taxon>
        <taxon>Alteromonadales</taxon>
        <taxon>Alteromonadaceae</taxon>
        <taxon>Catenovulum</taxon>
    </lineage>
</organism>
<dbReference type="GO" id="GO:0006751">
    <property type="term" value="P:glutathione catabolic process"/>
    <property type="evidence" value="ECO:0007669"/>
    <property type="project" value="TreeGrafter"/>
</dbReference>
<comment type="caution">
    <text evidence="3">The sequence shown here is derived from an EMBL/GenBank/DDBJ whole genome shotgun (WGS) entry which is preliminary data.</text>
</comment>
<dbReference type="GO" id="GO:0061672">
    <property type="term" value="C:glutathione hydrolase complex"/>
    <property type="evidence" value="ECO:0007669"/>
    <property type="project" value="TreeGrafter"/>
</dbReference>
<dbReference type="PANTHER" id="PTHR43187">
    <property type="entry name" value="GLUTAMINE AMIDOTRANSFERASE DUG3-RELATED"/>
    <property type="match status" value="1"/>
</dbReference>
<evidence type="ECO:0000259" key="2">
    <source>
        <dbReference type="PROSITE" id="PS51278"/>
    </source>
</evidence>
<protein>
    <recommendedName>
        <fullName evidence="2">Glutamine amidotransferase type-2 domain-containing protein</fullName>
    </recommendedName>
</protein>
<dbReference type="AlphaFoldDB" id="A0A0J8GZP1"/>
<dbReference type="EMBL" id="LAZL01000005">
    <property type="protein sequence ID" value="KMT66208.1"/>
    <property type="molecule type" value="Genomic_DNA"/>
</dbReference>
<feature type="domain" description="Glutamine amidotransferase type-2" evidence="2">
    <location>
        <begin position="2"/>
        <end position="295"/>
    </location>
</feature>
<sequence>MCRFLAYSGPTILMHQLILDACHSLVFQSKSARKTNLPVNGDGFGIAWYPTHLNKEQAEPIVFLSVEPAWRNRNLEQITRKLPMQHCFAHIRDANGGSSVNYENCHPFQWKNYLWMHNGLLDEFEKIKRPLQALLSEKAYQFVKGSTDSEYAFALFLDCINWQPNLSAEQLKLGMFECMEKIMRLRKAQGANTNAFMNFAVTNGVDTIATRFSSLASEQPSSLFAAVGEVKFVKEKLRIEKSGDDSNYSCIIASEPLTSDKSNWKKIDRNCFIHSRNNKIIEISKIPLSFQSDLA</sequence>
<dbReference type="SUPFAM" id="SSF56235">
    <property type="entry name" value="N-terminal nucleophile aminohydrolases (Ntn hydrolases)"/>
    <property type="match status" value="1"/>
</dbReference>
<dbReference type="GO" id="GO:0005737">
    <property type="term" value="C:cytoplasm"/>
    <property type="evidence" value="ECO:0007669"/>
    <property type="project" value="TreeGrafter"/>
</dbReference>
<dbReference type="CDD" id="cd01908">
    <property type="entry name" value="YafJ"/>
    <property type="match status" value="1"/>
</dbReference>
<evidence type="ECO:0000313" key="4">
    <source>
        <dbReference type="Proteomes" id="UP000037600"/>
    </source>
</evidence>
<gene>
    <name evidence="3" type="ORF">XM47_04195</name>
</gene>
<name>A0A0J8GZP1_9ALTE</name>
<dbReference type="InterPro" id="IPR029055">
    <property type="entry name" value="Ntn_hydrolases_N"/>
</dbReference>
<keyword evidence="4" id="KW-1185">Reference proteome</keyword>
<accession>A0A0J8GZP1</accession>
<dbReference type="GO" id="GO:0008242">
    <property type="term" value="F:omega peptidase activity"/>
    <property type="evidence" value="ECO:0007669"/>
    <property type="project" value="TreeGrafter"/>
</dbReference>
<dbReference type="InterPro" id="IPR017932">
    <property type="entry name" value="GATase_2_dom"/>
</dbReference>
<dbReference type="InterPro" id="IPR026869">
    <property type="entry name" value="EgtC-like"/>
</dbReference>
<evidence type="ECO:0000256" key="1">
    <source>
        <dbReference type="ARBA" id="ARBA00022962"/>
    </source>
</evidence>
<dbReference type="Gene3D" id="3.60.20.10">
    <property type="entry name" value="Glutamine Phosphoribosylpyrophosphate, subunit 1, domain 1"/>
    <property type="match status" value="1"/>
</dbReference>
<dbReference type="PROSITE" id="PS51278">
    <property type="entry name" value="GATASE_TYPE_2"/>
    <property type="match status" value="1"/>
</dbReference>
<dbReference type="Proteomes" id="UP000037600">
    <property type="component" value="Unassembled WGS sequence"/>
</dbReference>
<dbReference type="RefSeq" id="WP_077066472.1">
    <property type="nucleotide sequence ID" value="NZ_KQ130484.1"/>
</dbReference>
<dbReference type="Pfam" id="PF13230">
    <property type="entry name" value="GATase_4"/>
    <property type="match status" value="1"/>
</dbReference>
<dbReference type="OrthoDB" id="9804310at2"/>
<evidence type="ECO:0000313" key="3">
    <source>
        <dbReference type="EMBL" id="KMT66208.1"/>
    </source>
</evidence>
<keyword evidence="1" id="KW-0315">Glutamine amidotransferase</keyword>